<dbReference type="Proteomes" id="UP000062645">
    <property type="component" value="Chromosome"/>
</dbReference>
<dbReference type="OrthoDB" id="536034at2"/>
<dbReference type="RefSeq" id="WP_062288491.1">
    <property type="nucleotide sequence ID" value="NZ_CP012036.1"/>
</dbReference>
<sequence>MKILLGLTLGYVGVLASQTLVLAATPTPMATSMPIASQNMKTVSQTVNFNPPKPPADPPPGGRVLGGAKRGSCPQVKQDLTALVPYTKEPSSITNVWSLTTSPNPTFWFYVPYSQKDNLPAKFVLQEDQPQSKELYNQPIALPKNPGIISVTLPANAPKLAVNQQYRWFLTFACETQEPSPPIYVEGVVKRVNLSQATTKELQTATPLEQFAIYAQNGIWHEAITILATLRQEHPQDLKLNTQWQDLLASVRLSDVATEPILSDKH</sequence>
<dbReference type="EMBL" id="CP012036">
    <property type="protein sequence ID" value="ALF52124.1"/>
    <property type="molecule type" value="Genomic_DNA"/>
</dbReference>
<evidence type="ECO:0000313" key="2">
    <source>
        <dbReference type="EMBL" id="ALF52124.1"/>
    </source>
</evidence>
<gene>
    <name evidence="2" type="ORF">ACX27_03495</name>
</gene>
<organism evidence="2 3">
    <name type="scientific">Nostoc piscinale CENA21</name>
    <dbReference type="NCBI Taxonomy" id="224013"/>
    <lineage>
        <taxon>Bacteria</taxon>
        <taxon>Bacillati</taxon>
        <taxon>Cyanobacteriota</taxon>
        <taxon>Cyanophyceae</taxon>
        <taxon>Nostocales</taxon>
        <taxon>Nostocaceae</taxon>
        <taxon>Nostoc</taxon>
    </lineage>
</organism>
<evidence type="ECO:0000313" key="3">
    <source>
        <dbReference type="Proteomes" id="UP000062645"/>
    </source>
</evidence>
<evidence type="ECO:0008006" key="4">
    <source>
        <dbReference type="Google" id="ProtNLM"/>
    </source>
</evidence>
<keyword evidence="3" id="KW-1185">Reference proteome</keyword>
<dbReference type="KEGG" id="npz:ACX27_03495"/>
<reference evidence="2 3" key="2">
    <citation type="journal article" date="2016" name="Genome Announc.">
        <title>Draft Genome Sequence of the N2-Fixing Cyanobacterium Nostoc piscinale CENA21, Isolated from the Brazilian Amazon Floodplain.</title>
        <authorList>
            <person name="Leao T."/>
            <person name="Guimaraes P.I."/>
            <person name="de Melo A.G."/>
            <person name="Ramos R.T."/>
            <person name="Leao P.N."/>
            <person name="Silva A."/>
            <person name="Fiore M.F."/>
            <person name="Schneider M.P."/>
        </authorList>
    </citation>
    <scope>NUCLEOTIDE SEQUENCE [LARGE SCALE GENOMIC DNA]</scope>
    <source>
        <strain evidence="2 3">CENA21</strain>
    </source>
</reference>
<evidence type="ECO:0000256" key="1">
    <source>
        <dbReference type="SAM" id="SignalP"/>
    </source>
</evidence>
<feature type="chain" id="PRO_5005802177" description="DUF928 domain-containing protein" evidence="1">
    <location>
        <begin position="24"/>
        <end position="266"/>
    </location>
</feature>
<dbReference type="Pfam" id="PF06051">
    <property type="entry name" value="DUF928"/>
    <property type="match status" value="1"/>
</dbReference>
<dbReference type="STRING" id="224013.ACX27_03495"/>
<name>A0A0M4TI38_9NOSO</name>
<proteinExistence type="predicted"/>
<accession>A0A0M4TI38</accession>
<protein>
    <recommendedName>
        <fullName evidence="4">DUF928 domain-containing protein</fullName>
    </recommendedName>
</protein>
<keyword evidence="1" id="KW-0732">Signal</keyword>
<feature type="signal peptide" evidence="1">
    <location>
        <begin position="1"/>
        <end position="23"/>
    </location>
</feature>
<dbReference type="AlphaFoldDB" id="A0A0M4TI38"/>
<dbReference type="PATRIC" id="fig|224013.5.peg.843"/>
<dbReference type="InterPro" id="IPR010328">
    <property type="entry name" value="DUF928"/>
</dbReference>
<reference evidence="3" key="1">
    <citation type="submission" date="2015-07" db="EMBL/GenBank/DDBJ databases">
        <title>Genome Of Nitrogen-Fixing Cyanobacterium Nostoc piscinale CENA21 From Solimoes/Amazon River Floodplain Sediments And Comparative Genomics To Uncover Biosynthetic Natural Products Potential.</title>
        <authorList>
            <person name="Leao T.F."/>
            <person name="Leao P.N."/>
            <person name="Guimaraes P.I."/>
            <person name="de Melo A.G.C."/>
            <person name="Ramos R.T.J."/>
            <person name="Silva A."/>
            <person name="Fiore M.F."/>
            <person name="Schneider M.P.C."/>
        </authorList>
    </citation>
    <scope>NUCLEOTIDE SEQUENCE [LARGE SCALE GENOMIC DNA]</scope>
    <source>
        <strain evidence="3">CENA21</strain>
    </source>
</reference>